<evidence type="ECO:0000259" key="6">
    <source>
        <dbReference type="Pfam" id="PF13742"/>
    </source>
</evidence>
<accession>A0A6J6TCW4</accession>
<dbReference type="Pfam" id="PF02601">
    <property type="entry name" value="Exonuc_VII_L"/>
    <property type="match status" value="1"/>
</dbReference>
<dbReference type="InterPro" id="IPR003753">
    <property type="entry name" value="Exonuc_VII_L"/>
</dbReference>
<feature type="domain" description="Exonuclease VII large subunit C-terminal" evidence="5">
    <location>
        <begin position="133"/>
        <end position="338"/>
    </location>
</feature>
<dbReference type="GO" id="GO:0006308">
    <property type="term" value="P:DNA catabolic process"/>
    <property type="evidence" value="ECO:0007669"/>
    <property type="project" value="InterPro"/>
</dbReference>
<dbReference type="PANTHER" id="PTHR30008:SF0">
    <property type="entry name" value="EXODEOXYRIBONUCLEASE 7 LARGE SUBUNIT"/>
    <property type="match status" value="1"/>
</dbReference>
<dbReference type="GO" id="GO:0009318">
    <property type="term" value="C:exodeoxyribonuclease VII complex"/>
    <property type="evidence" value="ECO:0007669"/>
    <property type="project" value="InterPro"/>
</dbReference>
<protein>
    <submittedName>
        <fullName evidence="7">Unannotated protein</fullName>
    </submittedName>
</protein>
<dbReference type="InterPro" id="IPR020579">
    <property type="entry name" value="Exonuc_VII_lsu_C"/>
</dbReference>
<keyword evidence="1" id="KW-0963">Cytoplasm</keyword>
<evidence type="ECO:0000313" key="7">
    <source>
        <dbReference type="EMBL" id="CAB4744109.1"/>
    </source>
</evidence>
<evidence type="ECO:0000256" key="3">
    <source>
        <dbReference type="ARBA" id="ARBA00022801"/>
    </source>
</evidence>
<dbReference type="PANTHER" id="PTHR30008">
    <property type="entry name" value="EXODEOXYRIBONUCLEASE 7 LARGE SUBUNIT"/>
    <property type="match status" value="1"/>
</dbReference>
<dbReference type="Pfam" id="PF13742">
    <property type="entry name" value="tRNA_anti_2"/>
    <property type="match status" value="1"/>
</dbReference>
<dbReference type="GO" id="GO:0003676">
    <property type="term" value="F:nucleic acid binding"/>
    <property type="evidence" value="ECO:0007669"/>
    <property type="project" value="InterPro"/>
</dbReference>
<evidence type="ECO:0000259" key="5">
    <source>
        <dbReference type="Pfam" id="PF02601"/>
    </source>
</evidence>
<gene>
    <name evidence="7" type="ORF">UFOPK2824_00341</name>
</gene>
<dbReference type="HAMAP" id="MF_00378">
    <property type="entry name" value="Exonuc_7_L"/>
    <property type="match status" value="1"/>
</dbReference>
<evidence type="ECO:0000256" key="2">
    <source>
        <dbReference type="ARBA" id="ARBA00022722"/>
    </source>
</evidence>
<evidence type="ECO:0000256" key="4">
    <source>
        <dbReference type="ARBA" id="ARBA00022839"/>
    </source>
</evidence>
<keyword evidence="4" id="KW-0269">Exonuclease</keyword>
<evidence type="ECO:0000256" key="1">
    <source>
        <dbReference type="ARBA" id="ARBA00022490"/>
    </source>
</evidence>
<proteinExistence type="inferred from homology"/>
<keyword evidence="2" id="KW-0540">Nuclease</keyword>
<dbReference type="GO" id="GO:0008855">
    <property type="term" value="F:exodeoxyribonuclease VII activity"/>
    <property type="evidence" value="ECO:0007669"/>
    <property type="project" value="InterPro"/>
</dbReference>
<organism evidence="7">
    <name type="scientific">freshwater metagenome</name>
    <dbReference type="NCBI Taxonomy" id="449393"/>
    <lineage>
        <taxon>unclassified sequences</taxon>
        <taxon>metagenomes</taxon>
        <taxon>ecological metagenomes</taxon>
    </lineage>
</organism>
<dbReference type="InterPro" id="IPR025824">
    <property type="entry name" value="OB-fold_nuc-bd_dom"/>
</dbReference>
<keyword evidence="3" id="KW-0378">Hydrolase</keyword>
<sequence length="405" mass="44079">MDQTEVAKPGQAPEAPLAVHSVSTLIGEYIGRLGTIWVEGQLAEVNPRKGLTYLSLRDTDKDVSLSLYVASGVMDSLAATIEQGTRVLVQVKADWWAKRGSLQFKVLQMRAVGIGELMARLEALRNLLAAEGLFNEDRKIPLPFLPRRIGLICGQASDAMHDVIENAKRRWPDAQFEVREVAVQGVNCVKQVSAALTELDAISDVDVIVIARGGGAFEDLLPFSDESLIRVVAGISTPVVAAIGHEEDRPLIDYVADYRASTPTDAARKIVPDVLQELSDLRNTRARLQTLITGFVSRLEQELLVTKNRPALASPATLIDQRLRDNSGIRSSITLHLTNYLKLETAYVQGSVKALRALSPQGTLERGFSIVRNDLGGIVKSAANVAVADEVSIRFADGERTAKIL</sequence>
<dbReference type="AlphaFoldDB" id="A0A6J6TCW4"/>
<name>A0A6J6TCW4_9ZZZZ</name>
<dbReference type="EMBL" id="CAEZZD010000032">
    <property type="protein sequence ID" value="CAB4744109.1"/>
    <property type="molecule type" value="Genomic_DNA"/>
</dbReference>
<feature type="domain" description="OB-fold nucleic acid binding" evidence="6">
    <location>
        <begin position="19"/>
        <end position="110"/>
    </location>
</feature>
<dbReference type="CDD" id="cd04489">
    <property type="entry name" value="ExoVII_LU_OBF"/>
    <property type="match status" value="1"/>
</dbReference>
<dbReference type="NCBIfam" id="TIGR00237">
    <property type="entry name" value="xseA"/>
    <property type="match status" value="1"/>
</dbReference>
<reference evidence="7" key="1">
    <citation type="submission" date="2020-05" db="EMBL/GenBank/DDBJ databases">
        <authorList>
            <person name="Chiriac C."/>
            <person name="Salcher M."/>
            <person name="Ghai R."/>
            <person name="Kavagutti S V."/>
        </authorList>
    </citation>
    <scope>NUCLEOTIDE SEQUENCE</scope>
</reference>